<evidence type="ECO:0000259" key="2">
    <source>
        <dbReference type="Pfam" id="PF04235"/>
    </source>
</evidence>
<gene>
    <name evidence="3" type="ORF">ER308_18230</name>
</gene>
<feature type="transmembrane region" description="Helical" evidence="1">
    <location>
        <begin position="162"/>
        <end position="182"/>
    </location>
</feature>
<name>A0A411YJD8_9ACTN</name>
<dbReference type="InterPro" id="IPR052529">
    <property type="entry name" value="Bact_Transport_Assoc"/>
</dbReference>
<proteinExistence type="predicted"/>
<feature type="transmembrane region" description="Helical" evidence="1">
    <location>
        <begin position="353"/>
        <end position="376"/>
    </location>
</feature>
<dbReference type="PANTHER" id="PTHR30590:SF2">
    <property type="entry name" value="INNER MEMBRANE PROTEIN"/>
    <property type="match status" value="1"/>
</dbReference>
<dbReference type="EMBL" id="CP036402">
    <property type="protein sequence ID" value="QBI21317.1"/>
    <property type="molecule type" value="Genomic_DNA"/>
</dbReference>
<feature type="transmembrane region" description="Helical" evidence="1">
    <location>
        <begin position="114"/>
        <end position="131"/>
    </location>
</feature>
<feature type="domain" description="DUF418" evidence="2">
    <location>
        <begin position="232"/>
        <end position="395"/>
    </location>
</feature>
<reference evidence="3 4" key="1">
    <citation type="submission" date="2019-01" db="EMBL/GenBank/DDBJ databases">
        <title>Egibacter rhizosphaerae EGI 80759T.</title>
        <authorList>
            <person name="Chen D.-D."/>
            <person name="Tian Y."/>
            <person name="Jiao J.-Y."/>
            <person name="Zhang X.-T."/>
            <person name="Zhang Y.-G."/>
            <person name="Zhang Y."/>
            <person name="Xiao M."/>
            <person name="Shu W.-S."/>
            <person name="Li W.-J."/>
        </authorList>
    </citation>
    <scope>NUCLEOTIDE SEQUENCE [LARGE SCALE GENOMIC DNA]</scope>
    <source>
        <strain evidence="3 4">EGI 80759</strain>
    </source>
</reference>
<evidence type="ECO:0000313" key="3">
    <source>
        <dbReference type="EMBL" id="QBI21317.1"/>
    </source>
</evidence>
<evidence type="ECO:0000313" key="4">
    <source>
        <dbReference type="Proteomes" id="UP000291469"/>
    </source>
</evidence>
<evidence type="ECO:0000256" key="1">
    <source>
        <dbReference type="SAM" id="Phobius"/>
    </source>
</evidence>
<feature type="transmembrane region" description="Helical" evidence="1">
    <location>
        <begin position="328"/>
        <end position="347"/>
    </location>
</feature>
<dbReference type="AlphaFoldDB" id="A0A411YJD8"/>
<dbReference type="KEGG" id="erz:ER308_18230"/>
<keyword evidence="4" id="KW-1185">Reference proteome</keyword>
<dbReference type="InterPro" id="IPR007349">
    <property type="entry name" value="DUF418"/>
</dbReference>
<keyword evidence="1" id="KW-0472">Membrane</keyword>
<keyword evidence="1" id="KW-0812">Transmembrane</keyword>
<protein>
    <submittedName>
        <fullName evidence="3">DUF418 domain-containing protein</fullName>
    </submittedName>
</protein>
<feature type="transmembrane region" description="Helical" evidence="1">
    <location>
        <begin position="202"/>
        <end position="227"/>
    </location>
</feature>
<keyword evidence="1" id="KW-1133">Transmembrane helix</keyword>
<sequence>MATEPTGARGARSVGQSWTRPHERALAPDLARGGMLLLIVLAHAPLWLVGPEPGVSTHPEGGGVIDEAYRTVSVLLIDSRAYPLFAALFGYGLARVVDRQRAVGTPEGGIRRLLRRRGWWLILFGLVHALLVTPVEILGAYGLAALLIGWLLFRSQHAVRNGIVALALFYTVIVVLADATIGSMEDLGAFEFGLLGYSINDLVVRVVAWFGAVFGNVVMLPVPLAMLVGAWAGRQRLLEEPGRHRGLLLRMAVVGIPVSVVGGFPLALVGVVGVVDGVPLAPLISLHTLTGLAGGLGYAALFGLAGDRWQGRRSGALWLLTATGRRSLTCYLLQSALLVVLLSQTFLGVGAHVHSAGAALVAVAAWSGGVATAAVLERAGRPGPADALLRRLAYR</sequence>
<dbReference type="Proteomes" id="UP000291469">
    <property type="component" value="Chromosome"/>
</dbReference>
<dbReference type="OrthoDB" id="2388539at2"/>
<dbReference type="Pfam" id="PF04235">
    <property type="entry name" value="DUF418"/>
    <property type="match status" value="1"/>
</dbReference>
<dbReference type="PANTHER" id="PTHR30590">
    <property type="entry name" value="INNER MEMBRANE PROTEIN"/>
    <property type="match status" value="1"/>
</dbReference>
<feature type="transmembrane region" description="Helical" evidence="1">
    <location>
        <begin position="284"/>
        <end position="307"/>
    </location>
</feature>
<accession>A0A411YJD8</accession>
<organism evidence="3 4">
    <name type="scientific">Egibacter rhizosphaerae</name>
    <dbReference type="NCBI Taxonomy" id="1670831"/>
    <lineage>
        <taxon>Bacteria</taxon>
        <taxon>Bacillati</taxon>
        <taxon>Actinomycetota</taxon>
        <taxon>Nitriliruptoria</taxon>
        <taxon>Egibacterales</taxon>
        <taxon>Egibacteraceae</taxon>
        <taxon>Egibacter</taxon>
    </lineage>
</organism>
<dbReference type="RefSeq" id="WP_131156310.1">
    <property type="nucleotide sequence ID" value="NZ_CP036402.1"/>
</dbReference>
<feature type="transmembrane region" description="Helical" evidence="1">
    <location>
        <begin position="247"/>
        <end position="272"/>
    </location>
</feature>